<dbReference type="InterPro" id="IPR050776">
    <property type="entry name" value="Ank_Repeat/CDKN_Inhibitor"/>
</dbReference>
<dbReference type="InterPro" id="IPR002110">
    <property type="entry name" value="Ankyrin_rpt"/>
</dbReference>
<sequence>MSGASNRALIEYFAKLGHSKNEDEVIDLDFVDTLLEKGADIRCTDRHGQTLLHEVARKWHVDVARFLILKGANVNASDVLGRTPLHVAAADDYPEMVHLLITSGAKKEAVTKGEQQTAMHYAAKNDACNSMKMLIDLGCDYKNVCDYKGRTPLHIAAQLDRSESAIFLLNHDAPVMTSDNKGQTVLSWMITKMPPVAQEGLKQFHTTDRANRKQYFHLNCLVEDT</sequence>
<organism evidence="4 5">
    <name type="scientific">Sinanodonta woodiana</name>
    <name type="common">Chinese pond mussel</name>
    <name type="synonym">Anodonta woodiana</name>
    <dbReference type="NCBI Taxonomy" id="1069815"/>
    <lineage>
        <taxon>Eukaryota</taxon>
        <taxon>Metazoa</taxon>
        <taxon>Spiralia</taxon>
        <taxon>Lophotrochozoa</taxon>
        <taxon>Mollusca</taxon>
        <taxon>Bivalvia</taxon>
        <taxon>Autobranchia</taxon>
        <taxon>Heteroconchia</taxon>
        <taxon>Palaeoheterodonta</taxon>
        <taxon>Unionida</taxon>
        <taxon>Unionoidea</taxon>
        <taxon>Unionidae</taxon>
        <taxon>Unioninae</taxon>
        <taxon>Sinanodonta</taxon>
    </lineage>
</organism>
<dbReference type="InterPro" id="IPR036770">
    <property type="entry name" value="Ankyrin_rpt-contain_sf"/>
</dbReference>
<gene>
    <name evidence="4" type="ORF">ACJMK2_041246</name>
</gene>
<evidence type="ECO:0000256" key="3">
    <source>
        <dbReference type="PROSITE-ProRule" id="PRU00023"/>
    </source>
</evidence>
<keyword evidence="5" id="KW-1185">Reference proteome</keyword>
<keyword evidence="1" id="KW-0677">Repeat</keyword>
<accession>A0ABD3W3L9</accession>
<dbReference type="AlphaFoldDB" id="A0ABD3W3L9"/>
<dbReference type="PANTHER" id="PTHR24201:SF16">
    <property type="entry name" value="ANKYRIN-1-LIKE-RELATED"/>
    <property type="match status" value="1"/>
</dbReference>
<name>A0ABD3W3L9_SINWO</name>
<feature type="repeat" description="ANK" evidence="3">
    <location>
        <begin position="80"/>
        <end position="112"/>
    </location>
</feature>
<dbReference type="SUPFAM" id="SSF48403">
    <property type="entry name" value="Ankyrin repeat"/>
    <property type="match status" value="1"/>
</dbReference>
<reference evidence="4 5" key="1">
    <citation type="submission" date="2024-11" db="EMBL/GenBank/DDBJ databases">
        <title>Chromosome-level genome assembly of the freshwater bivalve Anodonta woodiana.</title>
        <authorList>
            <person name="Chen X."/>
        </authorList>
    </citation>
    <scope>NUCLEOTIDE SEQUENCE [LARGE SCALE GENOMIC DNA]</scope>
    <source>
        <strain evidence="4">MN2024</strain>
        <tissue evidence="4">Gills</tissue>
    </source>
</reference>
<feature type="repeat" description="ANK" evidence="3">
    <location>
        <begin position="47"/>
        <end position="79"/>
    </location>
</feature>
<dbReference type="Pfam" id="PF00023">
    <property type="entry name" value="Ank"/>
    <property type="match status" value="1"/>
</dbReference>
<evidence type="ECO:0000313" key="4">
    <source>
        <dbReference type="EMBL" id="KAL3868439.1"/>
    </source>
</evidence>
<keyword evidence="2 3" id="KW-0040">ANK repeat</keyword>
<evidence type="ECO:0000256" key="2">
    <source>
        <dbReference type="ARBA" id="ARBA00023043"/>
    </source>
</evidence>
<feature type="repeat" description="ANK" evidence="3">
    <location>
        <begin position="148"/>
        <end position="180"/>
    </location>
</feature>
<dbReference type="SMART" id="SM00248">
    <property type="entry name" value="ANK"/>
    <property type="match status" value="5"/>
</dbReference>
<feature type="non-terminal residue" evidence="4">
    <location>
        <position position="225"/>
    </location>
</feature>
<evidence type="ECO:0000313" key="5">
    <source>
        <dbReference type="Proteomes" id="UP001634394"/>
    </source>
</evidence>
<proteinExistence type="predicted"/>
<dbReference type="Pfam" id="PF12796">
    <property type="entry name" value="Ank_2"/>
    <property type="match status" value="1"/>
</dbReference>
<dbReference type="PROSITE" id="PS50088">
    <property type="entry name" value="ANK_REPEAT"/>
    <property type="match status" value="3"/>
</dbReference>
<dbReference type="PANTHER" id="PTHR24201">
    <property type="entry name" value="ANK_REP_REGION DOMAIN-CONTAINING PROTEIN"/>
    <property type="match status" value="1"/>
</dbReference>
<dbReference type="Proteomes" id="UP001634394">
    <property type="component" value="Unassembled WGS sequence"/>
</dbReference>
<protein>
    <submittedName>
        <fullName evidence="4">Uncharacterized protein</fullName>
    </submittedName>
</protein>
<dbReference type="Gene3D" id="1.25.40.20">
    <property type="entry name" value="Ankyrin repeat-containing domain"/>
    <property type="match status" value="2"/>
</dbReference>
<dbReference type="EMBL" id="JBJQND010000008">
    <property type="protein sequence ID" value="KAL3868439.1"/>
    <property type="molecule type" value="Genomic_DNA"/>
</dbReference>
<dbReference type="PROSITE" id="PS50297">
    <property type="entry name" value="ANK_REP_REGION"/>
    <property type="match status" value="3"/>
</dbReference>
<evidence type="ECO:0000256" key="1">
    <source>
        <dbReference type="ARBA" id="ARBA00022737"/>
    </source>
</evidence>
<comment type="caution">
    <text evidence="4">The sequence shown here is derived from an EMBL/GenBank/DDBJ whole genome shotgun (WGS) entry which is preliminary data.</text>
</comment>